<dbReference type="Pfam" id="PF01578">
    <property type="entry name" value="Cytochrom_C_asm"/>
    <property type="match status" value="1"/>
</dbReference>
<evidence type="ECO:0000256" key="9">
    <source>
        <dbReference type="SAM" id="Phobius"/>
    </source>
</evidence>
<comment type="caution">
    <text evidence="11">The sequence shown here is derived from an EMBL/GenBank/DDBJ whole genome shotgun (WGS) entry which is preliminary data.</text>
</comment>
<feature type="transmembrane region" description="Helical" evidence="9">
    <location>
        <begin position="77"/>
        <end position="99"/>
    </location>
</feature>
<feature type="transmembrane region" description="Helical" evidence="9">
    <location>
        <begin position="111"/>
        <end position="130"/>
    </location>
</feature>
<accession>A0ABW7NCB2</accession>
<keyword evidence="6" id="KW-0201">Cytochrome c-type biogenesis</keyword>
<keyword evidence="5 9" id="KW-0812">Transmembrane</keyword>
<evidence type="ECO:0000256" key="6">
    <source>
        <dbReference type="ARBA" id="ARBA00022748"/>
    </source>
</evidence>
<evidence type="ECO:0000313" key="11">
    <source>
        <dbReference type="EMBL" id="MFH6985198.1"/>
    </source>
</evidence>
<dbReference type="PANTHER" id="PTHR30071">
    <property type="entry name" value="HEME EXPORTER PROTEIN C"/>
    <property type="match status" value="1"/>
</dbReference>
<name>A0ABW7NCB2_9BACT</name>
<dbReference type="EMBL" id="JBIPKE010000019">
    <property type="protein sequence ID" value="MFH6985198.1"/>
    <property type="molecule type" value="Genomic_DNA"/>
</dbReference>
<keyword evidence="7 9" id="KW-1133">Transmembrane helix</keyword>
<evidence type="ECO:0000256" key="7">
    <source>
        <dbReference type="ARBA" id="ARBA00022989"/>
    </source>
</evidence>
<dbReference type="RefSeq" id="WP_395418818.1">
    <property type="nucleotide sequence ID" value="NZ_JBIPKE010000019.1"/>
</dbReference>
<keyword evidence="8 9" id="KW-0472">Membrane</keyword>
<organism evidence="11 12">
    <name type="scientific">Marinoscillum luteum</name>
    <dbReference type="NCBI Taxonomy" id="861051"/>
    <lineage>
        <taxon>Bacteria</taxon>
        <taxon>Pseudomonadati</taxon>
        <taxon>Bacteroidota</taxon>
        <taxon>Cytophagia</taxon>
        <taxon>Cytophagales</taxon>
        <taxon>Reichenbachiellaceae</taxon>
        <taxon>Marinoscillum</taxon>
    </lineage>
</organism>
<dbReference type="InterPro" id="IPR045062">
    <property type="entry name" value="Cyt_c_biogenesis_CcsA/CcmC"/>
</dbReference>
<dbReference type="InterPro" id="IPR002541">
    <property type="entry name" value="Cyt_c_assembly"/>
</dbReference>
<comment type="subcellular location">
    <subcellularLocation>
        <location evidence="2">Membrane</location>
        <topology evidence="2">Multi-pass membrane protein</topology>
    </subcellularLocation>
</comment>
<comment type="function">
    <text evidence="1">Required for the export of heme to the periplasm for the biogenesis of c-type cytochromes.</text>
</comment>
<dbReference type="Proteomes" id="UP001610063">
    <property type="component" value="Unassembled WGS sequence"/>
</dbReference>
<evidence type="ECO:0000256" key="2">
    <source>
        <dbReference type="ARBA" id="ARBA00004141"/>
    </source>
</evidence>
<protein>
    <recommendedName>
        <fullName evidence="4">Heme exporter protein C</fullName>
    </recommendedName>
</protein>
<reference evidence="11 12" key="1">
    <citation type="journal article" date="2013" name="Int. J. Syst. Evol. Microbiol.">
        <title>Marinoscillum luteum sp. nov., isolated from marine sediment.</title>
        <authorList>
            <person name="Cha I.T."/>
            <person name="Park S.J."/>
            <person name="Kim S.J."/>
            <person name="Kim J.G."/>
            <person name="Jung M.Y."/>
            <person name="Shin K.S."/>
            <person name="Kwon K.K."/>
            <person name="Yang S.H."/>
            <person name="Seo Y.S."/>
            <person name="Rhee S.K."/>
        </authorList>
    </citation>
    <scope>NUCLEOTIDE SEQUENCE [LARGE SCALE GENOMIC DNA]</scope>
    <source>
        <strain evidence="11 12">KCTC 23939</strain>
    </source>
</reference>
<comment type="similarity">
    <text evidence="3">Belongs to the CcmC/CycZ/HelC family.</text>
</comment>
<feature type="transmembrane region" description="Helical" evidence="9">
    <location>
        <begin position="7"/>
        <end position="26"/>
    </location>
</feature>
<evidence type="ECO:0000256" key="1">
    <source>
        <dbReference type="ARBA" id="ARBA00002442"/>
    </source>
</evidence>
<evidence type="ECO:0000256" key="4">
    <source>
        <dbReference type="ARBA" id="ARBA00016463"/>
    </source>
</evidence>
<sequence length="219" mass="24860">MKTDWWKWLAMILLAYIVVGGLLFTVPRLPILNETIRVLHFHVPMWFGMLFLFLASVIHSIRYLSNGEHKHDIISSQLATVGILFGVLGMVTGMFWATFTWGEPWSSDPKQNASAIGLLIYFAYFILRGSLQDEQQKARISAVYNIFAFAALIPLLFILPRMTDSLHPGNGGNPGFNAYDLDSNLRMVFYPAVIGWTLLGFWVATIKIRYALLIQKTDD</sequence>
<feature type="domain" description="Cytochrome c assembly protein" evidence="10">
    <location>
        <begin position="21"/>
        <end position="153"/>
    </location>
</feature>
<keyword evidence="12" id="KW-1185">Reference proteome</keyword>
<evidence type="ECO:0000313" key="12">
    <source>
        <dbReference type="Proteomes" id="UP001610063"/>
    </source>
</evidence>
<evidence type="ECO:0000259" key="10">
    <source>
        <dbReference type="Pfam" id="PF01578"/>
    </source>
</evidence>
<feature type="transmembrane region" description="Helical" evidence="9">
    <location>
        <begin position="46"/>
        <end position="65"/>
    </location>
</feature>
<dbReference type="PRINTS" id="PR01386">
    <property type="entry name" value="CCMCBIOGNSIS"/>
</dbReference>
<evidence type="ECO:0000256" key="5">
    <source>
        <dbReference type="ARBA" id="ARBA00022692"/>
    </source>
</evidence>
<evidence type="ECO:0000256" key="3">
    <source>
        <dbReference type="ARBA" id="ARBA00005840"/>
    </source>
</evidence>
<dbReference type="PANTHER" id="PTHR30071:SF1">
    <property type="entry name" value="CYTOCHROME B_B6 PROTEIN-RELATED"/>
    <property type="match status" value="1"/>
</dbReference>
<evidence type="ECO:0000256" key="8">
    <source>
        <dbReference type="ARBA" id="ARBA00023136"/>
    </source>
</evidence>
<dbReference type="InterPro" id="IPR003557">
    <property type="entry name" value="Cyt_c_biogenesis_CcmC"/>
</dbReference>
<feature type="transmembrane region" description="Helical" evidence="9">
    <location>
        <begin position="188"/>
        <end position="206"/>
    </location>
</feature>
<feature type="transmembrane region" description="Helical" evidence="9">
    <location>
        <begin position="142"/>
        <end position="159"/>
    </location>
</feature>
<gene>
    <name evidence="11" type="primary">ccsA</name>
    <name evidence="11" type="ORF">ACHKAR_17230</name>
</gene>
<proteinExistence type="inferred from homology"/>